<gene>
    <name evidence="2" type="ORF">H9873_05550</name>
</gene>
<feature type="transmembrane region" description="Helical" evidence="1">
    <location>
        <begin position="31"/>
        <end position="51"/>
    </location>
</feature>
<accession>A0A9D1RA51</accession>
<feature type="transmembrane region" description="Helical" evidence="1">
    <location>
        <begin position="206"/>
        <end position="228"/>
    </location>
</feature>
<dbReference type="EMBL" id="DXGF01000103">
    <property type="protein sequence ID" value="HIW83769.1"/>
    <property type="molecule type" value="Genomic_DNA"/>
</dbReference>
<feature type="transmembrane region" description="Helical" evidence="1">
    <location>
        <begin position="302"/>
        <end position="323"/>
    </location>
</feature>
<feature type="transmembrane region" description="Helical" evidence="1">
    <location>
        <begin position="335"/>
        <end position="352"/>
    </location>
</feature>
<evidence type="ECO:0000313" key="3">
    <source>
        <dbReference type="Proteomes" id="UP000824263"/>
    </source>
</evidence>
<evidence type="ECO:0000313" key="2">
    <source>
        <dbReference type="EMBL" id="HIW83769.1"/>
    </source>
</evidence>
<evidence type="ECO:0000256" key="1">
    <source>
        <dbReference type="SAM" id="Phobius"/>
    </source>
</evidence>
<sequence>MYFFTILEKRQVKVMLLFEVKKVLTKPLNKAALLILAAVFVIACVLTIRYVDYTDQDGNTVTGISAAHGLREMKNQWAGDVTEDVIREAVRQNAAINASDEALSEDIQEQNKAYGKKQGFEDIREMLNMSFSGIKQYDYYTADNLTEDEAAGLYEQRLQSLKDYLDSGQVDFTENEKEYLLQNYGEFETPVHYEYAEGWMALMDSAYFITLMMILVLILGFLVSGIFSDEFAWKADAIFFSSRTGRGRAILAKMGAGLLIITVLYWGVVLLFAGVVLAALGAGGGDCPVQIWNWYSIYNITYFQDYLLSAVGGYIGALFILILSMLASARTHSTVFAITIPFALTCVAPFLGRVDTFSKPLRLFPDQLLQICANLRDFELYEIGGKVLRQVDVLIPMYLILAVAIFPLLYVVYRRSQVK</sequence>
<keyword evidence="1" id="KW-0812">Transmembrane</keyword>
<feature type="transmembrane region" description="Helical" evidence="1">
    <location>
        <begin position="393"/>
        <end position="413"/>
    </location>
</feature>
<organism evidence="2 3">
    <name type="scientific">Candidatus Dorea gallistercoris</name>
    <dbReference type="NCBI Taxonomy" id="2838542"/>
    <lineage>
        <taxon>Bacteria</taxon>
        <taxon>Bacillati</taxon>
        <taxon>Bacillota</taxon>
        <taxon>Clostridia</taxon>
        <taxon>Lachnospirales</taxon>
        <taxon>Lachnospiraceae</taxon>
        <taxon>Dorea</taxon>
    </lineage>
</organism>
<proteinExistence type="predicted"/>
<keyword evidence="1" id="KW-0472">Membrane</keyword>
<keyword evidence="1" id="KW-1133">Transmembrane helix</keyword>
<dbReference type="AlphaFoldDB" id="A0A9D1RA51"/>
<name>A0A9D1RA51_9FIRM</name>
<dbReference type="Proteomes" id="UP000824263">
    <property type="component" value="Unassembled WGS sequence"/>
</dbReference>
<protein>
    <submittedName>
        <fullName evidence="2">ABC transporter permease</fullName>
    </submittedName>
</protein>
<reference evidence="2" key="2">
    <citation type="submission" date="2021-04" db="EMBL/GenBank/DDBJ databases">
        <authorList>
            <person name="Gilroy R."/>
        </authorList>
    </citation>
    <scope>NUCLEOTIDE SEQUENCE</scope>
    <source>
        <strain evidence="2">ChiSxjej1B13-11762</strain>
    </source>
</reference>
<feature type="transmembrane region" description="Helical" evidence="1">
    <location>
        <begin position="249"/>
        <end position="282"/>
    </location>
</feature>
<reference evidence="2" key="1">
    <citation type="journal article" date="2021" name="PeerJ">
        <title>Extensive microbial diversity within the chicken gut microbiome revealed by metagenomics and culture.</title>
        <authorList>
            <person name="Gilroy R."/>
            <person name="Ravi A."/>
            <person name="Getino M."/>
            <person name="Pursley I."/>
            <person name="Horton D.L."/>
            <person name="Alikhan N.F."/>
            <person name="Baker D."/>
            <person name="Gharbi K."/>
            <person name="Hall N."/>
            <person name="Watson M."/>
            <person name="Adriaenssens E.M."/>
            <person name="Foster-Nyarko E."/>
            <person name="Jarju S."/>
            <person name="Secka A."/>
            <person name="Antonio M."/>
            <person name="Oren A."/>
            <person name="Chaudhuri R.R."/>
            <person name="La Ragione R."/>
            <person name="Hildebrand F."/>
            <person name="Pallen M.J."/>
        </authorList>
    </citation>
    <scope>NUCLEOTIDE SEQUENCE</scope>
    <source>
        <strain evidence="2">ChiSxjej1B13-11762</strain>
    </source>
</reference>
<comment type="caution">
    <text evidence="2">The sequence shown here is derived from an EMBL/GenBank/DDBJ whole genome shotgun (WGS) entry which is preliminary data.</text>
</comment>